<gene>
    <name evidence="1" type="ORF">PHMEG_00016956</name>
</gene>
<protein>
    <submittedName>
        <fullName evidence="1">Uncharacterized protein</fullName>
    </submittedName>
</protein>
<name>A0A225W040_9STRA</name>
<proteinExistence type="predicted"/>
<reference evidence="2" key="1">
    <citation type="submission" date="2017-03" db="EMBL/GenBank/DDBJ databases">
        <title>Phytopthora megakarya and P. palmivora, two closely related causual agents of cacao black pod achieved similar genome size and gene model numbers by different mechanisms.</title>
        <authorList>
            <person name="Ali S."/>
            <person name="Shao J."/>
            <person name="Larry D.J."/>
            <person name="Kronmiller B."/>
            <person name="Shen D."/>
            <person name="Strem M.D."/>
            <person name="Melnick R.L."/>
            <person name="Guiltinan M.J."/>
            <person name="Tyler B.M."/>
            <person name="Meinhardt L.W."/>
            <person name="Bailey B.A."/>
        </authorList>
    </citation>
    <scope>NUCLEOTIDE SEQUENCE [LARGE SCALE GENOMIC DNA]</scope>
    <source>
        <strain evidence="2">zdho120</strain>
    </source>
</reference>
<evidence type="ECO:0000313" key="1">
    <source>
        <dbReference type="EMBL" id="OWZ10230.1"/>
    </source>
</evidence>
<keyword evidence="2" id="KW-1185">Reference proteome</keyword>
<comment type="caution">
    <text evidence="1">The sequence shown here is derived from an EMBL/GenBank/DDBJ whole genome shotgun (WGS) entry which is preliminary data.</text>
</comment>
<accession>A0A225W040</accession>
<dbReference type="AlphaFoldDB" id="A0A225W040"/>
<dbReference type="EMBL" id="NBNE01002515">
    <property type="protein sequence ID" value="OWZ10230.1"/>
    <property type="molecule type" value="Genomic_DNA"/>
</dbReference>
<sequence length="156" mass="18418">MKEKISFVKKKGWMREVVDHGAMVVTYANGKTESVRHRTIQLMVFVAKLPAFEYEFHLCHIPNNCDFMLEVPWKRLAKPIIDWETDPILSRDAFIQETVCSAEETWKSEEISRKPLDVSPEKRFYYSKRFGFTKHVPLKQADKLIRKQDVEFTAVH</sequence>
<evidence type="ECO:0000313" key="2">
    <source>
        <dbReference type="Proteomes" id="UP000198211"/>
    </source>
</evidence>
<dbReference type="Proteomes" id="UP000198211">
    <property type="component" value="Unassembled WGS sequence"/>
</dbReference>
<dbReference type="OrthoDB" id="126847at2759"/>
<organism evidence="1 2">
    <name type="scientific">Phytophthora megakarya</name>
    <dbReference type="NCBI Taxonomy" id="4795"/>
    <lineage>
        <taxon>Eukaryota</taxon>
        <taxon>Sar</taxon>
        <taxon>Stramenopiles</taxon>
        <taxon>Oomycota</taxon>
        <taxon>Peronosporomycetes</taxon>
        <taxon>Peronosporales</taxon>
        <taxon>Peronosporaceae</taxon>
        <taxon>Phytophthora</taxon>
    </lineage>
</organism>